<comment type="caution">
    <text evidence="15">The sequence shown here is derived from an EMBL/GenBank/DDBJ whole genome shotgun (WGS) entry which is preliminary data.</text>
</comment>
<accession>A0A6V8PE82</accession>
<dbReference type="EMBL" id="BLRZ01000032">
    <property type="protein sequence ID" value="GFP29944.1"/>
    <property type="molecule type" value="Genomic_DNA"/>
</dbReference>
<keyword evidence="5 12" id="KW-0808">Transferase</keyword>
<dbReference type="FunFam" id="1.20.970.10:FF:000006">
    <property type="entry name" value="Anthranilate phosphoribosyltransferase"/>
    <property type="match status" value="1"/>
</dbReference>
<evidence type="ECO:0000256" key="12">
    <source>
        <dbReference type="HAMAP-Rule" id="MF_00211"/>
    </source>
</evidence>
<feature type="binding site" evidence="12">
    <location>
        <position position="80"/>
    </location>
    <ligand>
        <name>anthranilate</name>
        <dbReference type="ChEBI" id="CHEBI:16567"/>
        <label>1</label>
    </ligand>
</feature>
<comment type="catalytic activity">
    <reaction evidence="10 12">
        <text>N-(5-phospho-beta-D-ribosyl)anthranilate + diphosphate = 5-phospho-alpha-D-ribose 1-diphosphate + anthranilate</text>
        <dbReference type="Rhea" id="RHEA:11768"/>
        <dbReference type="ChEBI" id="CHEBI:16567"/>
        <dbReference type="ChEBI" id="CHEBI:18277"/>
        <dbReference type="ChEBI" id="CHEBI:33019"/>
        <dbReference type="ChEBI" id="CHEBI:58017"/>
        <dbReference type="EC" id="2.4.2.18"/>
    </reaction>
</comment>
<dbReference type="EMBL" id="BLSC01000034">
    <property type="protein sequence ID" value="GFP36952.1"/>
    <property type="molecule type" value="Genomic_DNA"/>
</dbReference>
<dbReference type="Pfam" id="PF02885">
    <property type="entry name" value="Glycos_trans_3N"/>
    <property type="match status" value="1"/>
</dbReference>
<evidence type="ECO:0000256" key="4">
    <source>
        <dbReference type="ARBA" id="ARBA00022676"/>
    </source>
</evidence>
<evidence type="ECO:0000256" key="6">
    <source>
        <dbReference type="ARBA" id="ARBA00022723"/>
    </source>
</evidence>
<comment type="pathway">
    <text evidence="1 12">Amino-acid biosynthesis; L-tryptophan biosynthesis; L-tryptophan from chorismate: step 2/5.</text>
</comment>
<evidence type="ECO:0000259" key="14">
    <source>
        <dbReference type="Pfam" id="PF02885"/>
    </source>
</evidence>
<evidence type="ECO:0000313" key="15">
    <source>
        <dbReference type="EMBL" id="GFP29944.1"/>
    </source>
</evidence>
<evidence type="ECO:0000313" key="19">
    <source>
        <dbReference type="Proteomes" id="UP000569018"/>
    </source>
</evidence>
<keyword evidence="20" id="KW-1185">Reference proteome</keyword>
<feature type="domain" description="Glycosyl transferase family 3" evidence="13">
    <location>
        <begin position="75"/>
        <end position="323"/>
    </location>
</feature>
<dbReference type="InterPro" id="IPR035902">
    <property type="entry name" value="Nuc_phospho_transferase"/>
</dbReference>
<evidence type="ECO:0000256" key="7">
    <source>
        <dbReference type="ARBA" id="ARBA00022822"/>
    </source>
</evidence>
<dbReference type="HAMAP" id="MF_00211">
    <property type="entry name" value="TrpD"/>
    <property type="match status" value="1"/>
</dbReference>
<comment type="similarity">
    <text evidence="12">Belongs to the anthranilate phosphoribosyltransferase family.</text>
</comment>
<organism evidence="15 20">
    <name type="scientific">Candidatus Hakubella thermalkaliphila</name>
    <dbReference type="NCBI Taxonomy" id="2754717"/>
    <lineage>
        <taxon>Bacteria</taxon>
        <taxon>Bacillati</taxon>
        <taxon>Actinomycetota</taxon>
        <taxon>Actinomycetota incertae sedis</taxon>
        <taxon>Candidatus Hakubellales</taxon>
        <taxon>Candidatus Hakubellaceae</taxon>
        <taxon>Candidatus Hakubella</taxon>
    </lineage>
</organism>
<evidence type="ECO:0000256" key="5">
    <source>
        <dbReference type="ARBA" id="ARBA00022679"/>
    </source>
</evidence>
<name>A0A6V8PE82_9ACTN</name>
<evidence type="ECO:0000256" key="11">
    <source>
        <dbReference type="ARBA" id="ARBA00061188"/>
    </source>
</evidence>
<feature type="binding site" evidence="12">
    <location>
        <position position="92"/>
    </location>
    <ligand>
        <name>Mg(2+)</name>
        <dbReference type="ChEBI" id="CHEBI:18420"/>
        <label>1</label>
    </ligand>
</feature>
<feature type="binding site" evidence="12">
    <location>
        <begin position="108"/>
        <end position="116"/>
    </location>
    <ligand>
        <name>5-phospho-alpha-D-ribose 1-diphosphate</name>
        <dbReference type="ChEBI" id="CHEBI:58017"/>
    </ligand>
</feature>
<dbReference type="EC" id="2.4.2.18" evidence="12"/>
<dbReference type="NCBIfam" id="TIGR01245">
    <property type="entry name" value="trpD"/>
    <property type="match status" value="1"/>
</dbReference>
<evidence type="ECO:0000256" key="10">
    <source>
        <dbReference type="ARBA" id="ARBA00052328"/>
    </source>
</evidence>
<dbReference type="InterPro" id="IPR000312">
    <property type="entry name" value="Glycosyl_Trfase_fam3"/>
</dbReference>
<protein>
    <recommendedName>
        <fullName evidence="12">Anthranilate phosphoribosyltransferase</fullName>
        <ecNumber evidence="12">2.4.2.18</ecNumber>
    </recommendedName>
</protein>
<evidence type="ECO:0000256" key="2">
    <source>
        <dbReference type="ARBA" id="ARBA00011738"/>
    </source>
</evidence>
<evidence type="ECO:0000259" key="13">
    <source>
        <dbReference type="Pfam" id="PF00591"/>
    </source>
</evidence>
<comment type="similarity">
    <text evidence="11">In the C-terminal section; belongs to the anthranilate phosphoribosyltransferase family.</text>
</comment>
<gene>
    <name evidence="12" type="primary">trpD</name>
    <name evidence="15" type="ORF">HKBW3S34_00864</name>
    <name evidence="16" type="ORF">HKBW3S44_00633</name>
    <name evidence="17" type="ORF">HKBW3S47_00591</name>
</gene>
<dbReference type="PANTHER" id="PTHR43285:SF2">
    <property type="entry name" value="ANTHRANILATE PHOSPHORIBOSYLTRANSFERASE"/>
    <property type="match status" value="1"/>
</dbReference>
<evidence type="ECO:0000313" key="16">
    <source>
        <dbReference type="EMBL" id="GFP36952.1"/>
    </source>
</evidence>
<dbReference type="GO" id="GO:0000287">
    <property type="term" value="F:magnesium ion binding"/>
    <property type="evidence" value="ECO:0007669"/>
    <property type="project" value="UniProtKB-UniRule"/>
</dbReference>
<keyword evidence="4 12" id="KW-0328">Glycosyltransferase</keyword>
<dbReference type="Pfam" id="PF00591">
    <property type="entry name" value="Glycos_transf_3"/>
    <property type="match status" value="1"/>
</dbReference>
<keyword evidence="6 12" id="KW-0479">Metal-binding</keyword>
<feature type="binding site" evidence="12">
    <location>
        <position position="226"/>
    </location>
    <ligand>
        <name>Mg(2+)</name>
        <dbReference type="ChEBI" id="CHEBI:18420"/>
        <label>2</label>
    </ligand>
</feature>
<dbReference type="InterPro" id="IPR005940">
    <property type="entry name" value="Anthranilate_Pribosyl_Tfrase"/>
</dbReference>
<dbReference type="Gene3D" id="3.40.1030.10">
    <property type="entry name" value="Nucleoside phosphorylase/phosphoribosyltransferase catalytic domain"/>
    <property type="match status" value="1"/>
</dbReference>
<evidence type="ECO:0000313" key="18">
    <source>
        <dbReference type="Proteomes" id="UP000561271"/>
    </source>
</evidence>
<evidence type="ECO:0000256" key="9">
    <source>
        <dbReference type="ARBA" id="ARBA00023141"/>
    </source>
</evidence>
<dbReference type="AlphaFoldDB" id="A0A6V8PE82"/>
<dbReference type="FunFam" id="3.40.1030.10:FF:000002">
    <property type="entry name" value="Anthranilate phosphoribosyltransferase"/>
    <property type="match status" value="1"/>
</dbReference>
<sequence length="350" mass="37207">MIREAISKLVHGSNLTEEEAILVMEEIMSGQATDAQIGSFLTALRIKGETVEEITGFARVMRAKATSVRPKQEFLVDTCGTGGDLAGTFNISTTAAFVVAGAGVHVAKHGNKSVSSRCGSADVLEALGVKMDLPPEGIARCIDQVGLGFLFAPLLHQAMKYTIGPRREMGIRTVFNILGPLTNPAKATAQVLGVYASELTEIMASVLGELGVKHALVVHGADNLDEISITGDSKISEYKDGKVVTYTIDPSEFRFRISPLAEIKGGTVEENVAILKRVLEGEDGAPRDVVLLNAAAALIAADATTNFADGLEMARVSIDSGRAKKVLENLTQFTNSYSQAWPGEDHEYSG</sequence>
<feature type="binding site" evidence="12">
    <location>
        <position position="88"/>
    </location>
    <ligand>
        <name>5-phospho-alpha-D-ribose 1-diphosphate</name>
        <dbReference type="ChEBI" id="CHEBI:58017"/>
    </ligand>
</feature>
<dbReference type="UniPathway" id="UPA00035">
    <property type="reaction ID" value="UER00041"/>
</dbReference>
<feature type="binding site" evidence="12">
    <location>
        <position position="80"/>
    </location>
    <ligand>
        <name>5-phospho-alpha-D-ribose 1-diphosphate</name>
        <dbReference type="ChEBI" id="CHEBI:58017"/>
    </ligand>
</feature>
<keyword evidence="3 12" id="KW-0028">Amino-acid biosynthesis</keyword>
<feature type="binding site" evidence="12">
    <location>
        <position position="166"/>
    </location>
    <ligand>
        <name>anthranilate</name>
        <dbReference type="ChEBI" id="CHEBI:16567"/>
        <label>2</label>
    </ligand>
</feature>
<dbReference type="GO" id="GO:0005829">
    <property type="term" value="C:cytosol"/>
    <property type="evidence" value="ECO:0007669"/>
    <property type="project" value="TreeGrafter"/>
</dbReference>
<comment type="subunit">
    <text evidence="2 12">Homodimer.</text>
</comment>
<comment type="function">
    <text evidence="12">Catalyzes the transfer of the phosphoribosyl group of 5-phosphorylribose-1-pyrophosphate (PRPP) to anthranilate to yield N-(5'-phosphoribosyl)-anthranilate (PRA).</text>
</comment>
<feature type="binding site" evidence="12">
    <location>
        <position position="111"/>
    </location>
    <ligand>
        <name>anthranilate</name>
        <dbReference type="ChEBI" id="CHEBI:16567"/>
        <label>1</label>
    </ligand>
</feature>
<dbReference type="GO" id="GO:0004048">
    <property type="term" value="F:anthranilate phosphoribosyltransferase activity"/>
    <property type="evidence" value="ECO:0007669"/>
    <property type="project" value="UniProtKB-UniRule"/>
</dbReference>
<keyword evidence="7 12" id="KW-0822">Tryptophan biosynthesis</keyword>
<feature type="binding site" evidence="12">
    <location>
        <position position="225"/>
    </location>
    <ligand>
        <name>Mg(2+)</name>
        <dbReference type="ChEBI" id="CHEBI:18420"/>
        <label>2</label>
    </ligand>
</feature>
<comment type="cofactor">
    <cofactor evidence="12">
        <name>Mg(2+)</name>
        <dbReference type="ChEBI" id="CHEBI:18420"/>
    </cofactor>
    <text evidence="12">Binds 2 magnesium ions per monomer.</text>
</comment>
<keyword evidence="8 12" id="KW-0460">Magnesium</keyword>
<dbReference type="Proteomes" id="UP000561271">
    <property type="component" value="Unassembled WGS sequence"/>
</dbReference>
<reference evidence="18 19" key="1">
    <citation type="journal article" date="2020" name="Front. Microbiol.">
        <title>Single-cell genomics of novel Actinobacteria with the Wood-Ljungdahl pathway discovered in a serpentinizing system.</title>
        <authorList>
            <person name="Merino N."/>
            <person name="Kawai M."/>
            <person name="Boyd E.S."/>
            <person name="Colman D.R."/>
            <person name="McGlynn S.E."/>
            <person name="Nealson K.H."/>
            <person name="Kurokawa K."/>
            <person name="Hongoh Y."/>
        </authorList>
    </citation>
    <scope>NUCLEOTIDE SEQUENCE [LARGE SCALE GENOMIC DNA]</scope>
    <source>
        <strain evidence="15 20">S34</strain>
        <strain evidence="16 18">S44</strain>
        <strain evidence="17 19">S47</strain>
    </source>
</reference>
<feature type="domain" description="Glycosyl transferase family 3 N-terminal" evidence="14">
    <location>
        <begin position="3"/>
        <end position="65"/>
    </location>
</feature>
<proteinExistence type="inferred from homology"/>
<dbReference type="PANTHER" id="PTHR43285">
    <property type="entry name" value="ANTHRANILATE PHOSPHORIBOSYLTRANSFERASE"/>
    <property type="match status" value="1"/>
</dbReference>
<dbReference type="InterPro" id="IPR036320">
    <property type="entry name" value="Glycosyl_Trfase_fam3_N_dom_sf"/>
</dbReference>
<dbReference type="SUPFAM" id="SSF52418">
    <property type="entry name" value="Nucleoside phosphorylase/phosphoribosyltransferase catalytic domain"/>
    <property type="match status" value="1"/>
</dbReference>
<dbReference type="EMBL" id="BLSD01000020">
    <property type="protein sequence ID" value="GFP38891.1"/>
    <property type="molecule type" value="Genomic_DNA"/>
</dbReference>
<evidence type="ECO:0000313" key="17">
    <source>
        <dbReference type="EMBL" id="GFP38891.1"/>
    </source>
</evidence>
<dbReference type="SUPFAM" id="SSF47648">
    <property type="entry name" value="Nucleoside phosphorylase/phosphoribosyltransferase N-terminal domain"/>
    <property type="match status" value="1"/>
</dbReference>
<dbReference type="Proteomes" id="UP000588083">
    <property type="component" value="Unassembled WGS sequence"/>
</dbReference>
<feature type="binding site" evidence="12">
    <location>
        <begin position="90"/>
        <end position="93"/>
    </location>
    <ligand>
        <name>5-phospho-alpha-D-ribose 1-diphosphate</name>
        <dbReference type="ChEBI" id="CHEBI:58017"/>
    </ligand>
</feature>
<dbReference type="RefSeq" id="WP_176231243.1">
    <property type="nucleotide sequence ID" value="NZ_BLRZ01000032.1"/>
</dbReference>
<feature type="binding site" evidence="12">
    <location>
        <position position="120"/>
    </location>
    <ligand>
        <name>5-phospho-alpha-D-ribose 1-diphosphate</name>
        <dbReference type="ChEBI" id="CHEBI:58017"/>
    </ligand>
</feature>
<dbReference type="GO" id="GO:0000162">
    <property type="term" value="P:L-tryptophan biosynthetic process"/>
    <property type="evidence" value="ECO:0007669"/>
    <property type="project" value="UniProtKB-UniRule"/>
</dbReference>
<dbReference type="Proteomes" id="UP000569018">
    <property type="component" value="Unassembled WGS sequence"/>
</dbReference>
<keyword evidence="9 12" id="KW-0057">Aromatic amino acid biosynthesis</keyword>
<evidence type="ECO:0000313" key="20">
    <source>
        <dbReference type="Proteomes" id="UP000588083"/>
    </source>
</evidence>
<comment type="caution">
    <text evidence="12">Lacks conserved residue(s) required for the propagation of feature annotation.</text>
</comment>
<dbReference type="Gene3D" id="1.20.970.10">
    <property type="entry name" value="Transferase, Pyrimidine Nucleoside Phosphorylase, Chain C"/>
    <property type="match status" value="1"/>
</dbReference>
<feature type="binding site" evidence="12">
    <location>
        <position position="226"/>
    </location>
    <ligand>
        <name>Mg(2+)</name>
        <dbReference type="ChEBI" id="CHEBI:18420"/>
        <label>1</label>
    </ligand>
</feature>
<feature type="binding site" evidence="12">
    <location>
        <begin position="83"/>
        <end position="84"/>
    </location>
    <ligand>
        <name>5-phospho-alpha-D-ribose 1-diphosphate</name>
        <dbReference type="ChEBI" id="CHEBI:58017"/>
    </ligand>
</feature>
<evidence type="ECO:0000256" key="3">
    <source>
        <dbReference type="ARBA" id="ARBA00022605"/>
    </source>
</evidence>
<evidence type="ECO:0000256" key="8">
    <source>
        <dbReference type="ARBA" id="ARBA00022842"/>
    </source>
</evidence>
<evidence type="ECO:0000256" key="1">
    <source>
        <dbReference type="ARBA" id="ARBA00004907"/>
    </source>
</evidence>
<dbReference type="InterPro" id="IPR017459">
    <property type="entry name" value="Glycosyl_Trfase_fam3_N_dom"/>
</dbReference>